<reference evidence="1" key="1">
    <citation type="submission" date="2018-02" db="EMBL/GenBank/DDBJ databases">
        <title>Rhizophora mucronata_Transcriptome.</title>
        <authorList>
            <person name="Meera S.P."/>
            <person name="Sreeshan A."/>
            <person name="Augustine A."/>
        </authorList>
    </citation>
    <scope>NUCLEOTIDE SEQUENCE</scope>
    <source>
        <tissue evidence="1">Leaf</tissue>
    </source>
</reference>
<name>A0A2P2QEN1_RHIMU</name>
<dbReference type="EMBL" id="GGEC01084977">
    <property type="protein sequence ID" value="MBX65461.1"/>
    <property type="molecule type" value="Transcribed_RNA"/>
</dbReference>
<accession>A0A2P2QEN1</accession>
<sequence>MAEKMLGLRFPPKDCHLPHHPQDPPMLRTRLKWKKGWEYHLS</sequence>
<protein>
    <submittedName>
        <fullName evidence="1">Uncharacterized protein</fullName>
    </submittedName>
</protein>
<organism evidence="1">
    <name type="scientific">Rhizophora mucronata</name>
    <name type="common">Asiatic mangrove</name>
    <dbReference type="NCBI Taxonomy" id="61149"/>
    <lineage>
        <taxon>Eukaryota</taxon>
        <taxon>Viridiplantae</taxon>
        <taxon>Streptophyta</taxon>
        <taxon>Embryophyta</taxon>
        <taxon>Tracheophyta</taxon>
        <taxon>Spermatophyta</taxon>
        <taxon>Magnoliopsida</taxon>
        <taxon>eudicotyledons</taxon>
        <taxon>Gunneridae</taxon>
        <taxon>Pentapetalae</taxon>
        <taxon>rosids</taxon>
        <taxon>fabids</taxon>
        <taxon>Malpighiales</taxon>
        <taxon>Rhizophoraceae</taxon>
        <taxon>Rhizophora</taxon>
    </lineage>
</organism>
<dbReference type="AlphaFoldDB" id="A0A2P2QEN1"/>
<evidence type="ECO:0000313" key="1">
    <source>
        <dbReference type="EMBL" id="MBX65461.1"/>
    </source>
</evidence>
<proteinExistence type="predicted"/>